<evidence type="ECO:0000256" key="4">
    <source>
        <dbReference type="ARBA" id="ARBA00023136"/>
    </source>
</evidence>
<feature type="region of interest" description="Disordered" evidence="5">
    <location>
        <begin position="132"/>
        <end position="176"/>
    </location>
</feature>
<evidence type="ECO:0000256" key="6">
    <source>
        <dbReference type="SAM" id="Phobius"/>
    </source>
</evidence>
<name>A0A6J4PLM3_9ACTN</name>
<comment type="subcellular location">
    <subcellularLocation>
        <location evidence="1">Membrane</location>
        <topology evidence="1">Multi-pass membrane protein</topology>
    </subcellularLocation>
</comment>
<feature type="transmembrane region" description="Helical" evidence="6">
    <location>
        <begin position="115"/>
        <end position="135"/>
    </location>
</feature>
<dbReference type="InterPro" id="IPR032808">
    <property type="entry name" value="DoxX"/>
</dbReference>
<feature type="compositionally biased region" description="Basic and acidic residues" evidence="5">
    <location>
        <begin position="141"/>
        <end position="176"/>
    </location>
</feature>
<dbReference type="EMBL" id="CADCUT010000145">
    <property type="protein sequence ID" value="CAA9417991.1"/>
    <property type="molecule type" value="Genomic_DNA"/>
</dbReference>
<sequence length="176" mass="17784">MEGTQVEGTQGRGGRGRAFRATSFVAVPQAAIGGFFLAAGAMKLARVGPDVAIFEAAGLPGRALALAGLANVAGGAGMLLGFWWRALAAPASALIAAYLAFAIWVALLNEDPRDAAQLSVMLALSVAVAAARGGGSGPTRDGGRSPAFREREGGSDGLTEKHAGHAIDDDNEEKTP</sequence>
<gene>
    <name evidence="7" type="ORF">AVDCRST_MAG03-2336</name>
</gene>
<evidence type="ECO:0008006" key="8">
    <source>
        <dbReference type="Google" id="ProtNLM"/>
    </source>
</evidence>
<proteinExistence type="predicted"/>
<feature type="transmembrane region" description="Helical" evidence="6">
    <location>
        <begin position="62"/>
        <end position="84"/>
    </location>
</feature>
<keyword evidence="4 6" id="KW-0472">Membrane</keyword>
<organism evidence="7">
    <name type="scientific">uncultured Rubrobacteraceae bacterium</name>
    <dbReference type="NCBI Taxonomy" id="349277"/>
    <lineage>
        <taxon>Bacteria</taxon>
        <taxon>Bacillati</taxon>
        <taxon>Actinomycetota</taxon>
        <taxon>Rubrobacteria</taxon>
        <taxon>Rubrobacterales</taxon>
        <taxon>Rubrobacteraceae</taxon>
        <taxon>environmental samples</taxon>
    </lineage>
</organism>
<dbReference type="AlphaFoldDB" id="A0A6J4PLM3"/>
<evidence type="ECO:0000313" key="7">
    <source>
        <dbReference type="EMBL" id="CAA9417991.1"/>
    </source>
</evidence>
<evidence type="ECO:0000256" key="1">
    <source>
        <dbReference type="ARBA" id="ARBA00004141"/>
    </source>
</evidence>
<keyword evidence="3 6" id="KW-1133">Transmembrane helix</keyword>
<evidence type="ECO:0000256" key="2">
    <source>
        <dbReference type="ARBA" id="ARBA00022692"/>
    </source>
</evidence>
<evidence type="ECO:0000256" key="3">
    <source>
        <dbReference type="ARBA" id="ARBA00022989"/>
    </source>
</evidence>
<protein>
    <recommendedName>
        <fullName evidence="8">DoxX family protein</fullName>
    </recommendedName>
</protein>
<accession>A0A6J4PLM3</accession>
<keyword evidence="2 6" id="KW-0812">Transmembrane</keyword>
<dbReference type="Pfam" id="PF13564">
    <property type="entry name" value="DoxX_2"/>
    <property type="match status" value="1"/>
</dbReference>
<dbReference type="GO" id="GO:0016020">
    <property type="term" value="C:membrane"/>
    <property type="evidence" value="ECO:0007669"/>
    <property type="project" value="UniProtKB-SubCell"/>
</dbReference>
<evidence type="ECO:0000256" key="5">
    <source>
        <dbReference type="SAM" id="MobiDB-lite"/>
    </source>
</evidence>
<feature type="transmembrane region" description="Helical" evidence="6">
    <location>
        <begin position="91"/>
        <end position="109"/>
    </location>
</feature>
<reference evidence="7" key="1">
    <citation type="submission" date="2020-02" db="EMBL/GenBank/DDBJ databases">
        <authorList>
            <person name="Meier V. D."/>
        </authorList>
    </citation>
    <scope>NUCLEOTIDE SEQUENCE</scope>
    <source>
        <strain evidence="7">AVDCRST_MAG03</strain>
    </source>
</reference>
<feature type="transmembrane region" description="Helical" evidence="6">
    <location>
        <begin position="21"/>
        <end position="42"/>
    </location>
</feature>